<gene>
    <name evidence="3" type="ORF">OM074_00400</name>
</gene>
<evidence type="ECO:0000259" key="2">
    <source>
        <dbReference type="Pfam" id="PF13568"/>
    </source>
</evidence>
<dbReference type="Pfam" id="PF13568">
    <property type="entry name" value="OMP_b-brl_2"/>
    <property type="match status" value="1"/>
</dbReference>
<evidence type="ECO:0000256" key="1">
    <source>
        <dbReference type="SAM" id="SignalP"/>
    </source>
</evidence>
<name>A0AAE3MAV8_9BACT</name>
<sequence>MRKTTSLFLLLLVLSGSVFAQNTRETDFRFAFVLSPQISWLKSDNSTVDGNGSLFGYNFGIEMDKFFAKNYAISSGLTINTTGGKLKYDNTNTTEEYRLKYIEVPFRLKLQTSDFQRSSFYGVFGLSSMFNIKTNDGSGNNINDDINFFNVGYQFGGGMQYSIGGDAYLKFGLTYNQGLTDVTDDSSVNVNDKATLNRLVFNFGIIF</sequence>
<keyword evidence="4" id="KW-1185">Reference proteome</keyword>
<comment type="caution">
    <text evidence="3">The sequence shown here is derived from an EMBL/GenBank/DDBJ whole genome shotgun (WGS) entry which is preliminary data.</text>
</comment>
<dbReference type="EMBL" id="JAPDPI010000001">
    <property type="protein sequence ID" value="MCW3804061.1"/>
    <property type="molecule type" value="Genomic_DNA"/>
</dbReference>
<proteinExistence type="predicted"/>
<dbReference type="InterPro" id="IPR025665">
    <property type="entry name" value="Beta-barrel_OMP_2"/>
</dbReference>
<dbReference type="Proteomes" id="UP001207408">
    <property type="component" value="Unassembled WGS sequence"/>
</dbReference>
<feature type="signal peptide" evidence="1">
    <location>
        <begin position="1"/>
        <end position="20"/>
    </location>
</feature>
<feature type="chain" id="PRO_5042166197" evidence="1">
    <location>
        <begin position="21"/>
        <end position="207"/>
    </location>
</feature>
<protein>
    <submittedName>
        <fullName evidence="3">PorT family protein</fullName>
    </submittedName>
</protein>
<accession>A0AAE3MAV8</accession>
<dbReference type="AlphaFoldDB" id="A0AAE3MAV8"/>
<dbReference type="SUPFAM" id="SSF56925">
    <property type="entry name" value="OMPA-like"/>
    <property type="match status" value="1"/>
</dbReference>
<reference evidence="3" key="1">
    <citation type="submission" date="2022-10" db="EMBL/GenBank/DDBJ databases">
        <authorList>
            <person name="Yu W.X."/>
        </authorList>
    </citation>
    <scope>NUCLEOTIDE SEQUENCE</scope>
    <source>
        <strain evidence="3">D04</strain>
    </source>
</reference>
<evidence type="ECO:0000313" key="3">
    <source>
        <dbReference type="EMBL" id="MCW3804061.1"/>
    </source>
</evidence>
<dbReference type="RefSeq" id="WP_301197284.1">
    <property type="nucleotide sequence ID" value="NZ_JAPDPI010000001.1"/>
</dbReference>
<evidence type="ECO:0000313" key="4">
    <source>
        <dbReference type="Proteomes" id="UP001207408"/>
    </source>
</evidence>
<feature type="domain" description="Outer membrane protein beta-barrel" evidence="2">
    <location>
        <begin position="19"/>
        <end position="183"/>
    </location>
</feature>
<organism evidence="3 4">
    <name type="scientific">Plebeiibacterium marinum</name>
    <dbReference type="NCBI Taxonomy" id="2992111"/>
    <lineage>
        <taxon>Bacteria</taxon>
        <taxon>Pseudomonadati</taxon>
        <taxon>Bacteroidota</taxon>
        <taxon>Bacteroidia</taxon>
        <taxon>Marinilabiliales</taxon>
        <taxon>Marinilabiliaceae</taxon>
        <taxon>Plebeiibacterium</taxon>
    </lineage>
</organism>
<dbReference type="InterPro" id="IPR011250">
    <property type="entry name" value="OMP/PagP_B-barrel"/>
</dbReference>
<keyword evidence="1" id="KW-0732">Signal</keyword>